<sequence length="494" mass="54673">MNRCYHCPSVRCSITVIICIITAKAWPVFAVVTAQNAEHPHANLLSKDHEDHQLTRVQRDSSQIRISSSQCPSFCECEHAMPSDGGDGAPKIAVFCHEGGLEQATFSRLLKQVPRDVTILDVEAPPDAPNHLLWDDNLNQLRYLRTLRLVNCNIPAISRALKLRTLEALDLRGNRIEHISISVFAGVPSIRELNLAQNLLSVLPTGAFTYLKNLHILSLAHNNITEVSSNLLRDLRNLQALHLDGNRIPVTQLNLLFSDVPQLERLELNECGLSTGAINDLALGKFHSLERLGLAGNMLGKVPAAALRNGLHSLRTLDLADNGLVDIAPGVFARTNISSLLLAGNRLGASLDALRPSSLQTAGTLLELDLSRNNFAHFQSGILGEIQGTIEILHLSGNHITEIDQRLTANMTKLHSLHLGYNFIEYLPHKMPPREFAQLRFLNLSGNQLISLPDHSRELLPELQKLDISENRFISFPVTVIQNFLNTLEKVTIT</sequence>
<protein>
    <submittedName>
        <fullName evidence="6">LRRCT domain-containing protein</fullName>
    </submittedName>
</protein>
<dbReference type="PANTHER" id="PTHR24373">
    <property type="entry name" value="SLIT RELATED LEUCINE-RICH REPEAT NEURONAL PROTEIN"/>
    <property type="match status" value="1"/>
</dbReference>
<keyword evidence="5" id="KW-1185">Reference proteome</keyword>
<evidence type="ECO:0000256" key="2">
    <source>
        <dbReference type="ARBA" id="ARBA00022729"/>
    </source>
</evidence>
<dbReference type="SMART" id="SM00364">
    <property type="entry name" value="LRR_BAC"/>
    <property type="match status" value="4"/>
</dbReference>
<dbReference type="PANTHER" id="PTHR24373:SF275">
    <property type="entry name" value="TIR DOMAIN-CONTAINING PROTEIN"/>
    <property type="match status" value="1"/>
</dbReference>
<dbReference type="WBParaSite" id="GPUH_0000392501-mRNA-1">
    <property type="protein sequence ID" value="GPUH_0000392501-mRNA-1"/>
    <property type="gene ID" value="GPUH_0000392501"/>
</dbReference>
<dbReference type="InterPro" id="IPR001611">
    <property type="entry name" value="Leu-rich_rpt"/>
</dbReference>
<dbReference type="Gene3D" id="3.80.10.10">
    <property type="entry name" value="Ribonuclease Inhibitor"/>
    <property type="match status" value="2"/>
</dbReference>
<dbReference type="SMART" id="SM00369">
    <property type="entry name" value="LRR_TYP"/>
    <property type="match status" value="11"/>
</dbReference>
<dbReference type="PROSITE" id="PS51450">
    <property type="entry name" value="LRR"/>
    <property type="match status" value="4"/>
</dbReference>
<keyword evidence="2" id="KW-0732">Signal</keyword>
<reference evidence="6" key="1">
    <citation type="submission" date="2016-06" db="UniProtKB">
        <authorList>
            <consortium name="WormBaseParasite"/>
        </authorList>
    </citation>
    <scope>IDENTIFICATION</scope>
</reference>
<dbReference type="GO" id="GO:0005615">
    <property type="term" value="C:extracellular space"/>
    <property type="evidence" value="ECO:0007669"/>
    <property type="project" value="TreeGrafter"/>
</dbReference>
<dbReference type="Pfam" id="PF13516">
    <property type="entry name" value="LRR_6"/>
    <property type="match status" value="1"/>
</dbReference>
<evidence type="ECO:0000313" key="4">
    <source>
        <dbReference type="EMBL" id="VDK41516.1"/>
    </source>
</evidence>
<keyword evidence="1" id="KW-0433">Leucine-rich repeat</keyword>
<dbReference type="OrthoDB" id="9229163at2759"/>
<dbReference type="InterPro" id="IPR032675">
    <property type="entry name" value="LRR_dom_sf"/>
</dbReference>
<evidence type="ECO:0000256" key="3">
    <source>
        <dbReference type="ARBA" id="ARBA00022737"/>
    </source>
</evidence>
<dbReference type="SUPFAM" id="SSF52058">
    <property type="entry name" value="L domain-like"/>
    <property type="match status" value="1"/>
</dbReference>
<accession>A0A183D5C7</accession>
<dbReference type="InterPro" id="IPR050328">
    <property type="entry name" value="Dev_Immune_Receptor"/>
</dbReference>
<dbReference type="AlphaFoldDB" id="A0A183D5C7"/>
<dbReference type="Proteomes" id="UP000271098">
    <property type="component" value="Unassembled WGS sequence"/>
</dbReference>
<dbReference type="EMBL" id="UYRT01007033">
    <property type="protein sequence ID" value="VDK41516.1"/>
    <property type="molecule type" value="Genomic_DNA"/>
</dbReference>
<name>A0A183D5C7_9BILA</name>
<evidence type="ECO:0000313" key="6">
    <source>
        <dbReference type="WBParaSite" id="GPUH_0000392501-mRNA-1"/>
    </source>
</evidence>
<evidence type="ECO:0000256" key="1">
    <source>
        <dbReference type="ARBA" id="ARBA00022614"/>
    </source>
</evidence>
<evidence type="ECO:0000313" key="5">
    <source>
        <dbReference type="Proteomes" id="UP000271098"/>
    </source>
</evidence>
<dbReference type="InterPro" id="IPR003591">
    <property type="entry name" value="Leu-rich_rpt_typical-subtyp"/>
</dbReference>
<dbReference type="GO" id="GO:0031012">
    <property type="term" value="C:extracellular matrix"/>
    <property type="evidence" value="ECO:0007669"/>
    <property type="project" value="TreeGrafter"/>
</dbReference>
<dbReference type="Pfam" id="PF13855">
    <property type="entry name" value="LRR_8"/>
    <property type="match status" value="3"/>
</dbReference>
<keyword evidence="3" id="KW-0677">Repeat</keyword>
<proteinExistence type="predicted"/>
<reference evidence="4 5" key="2">
    <citation type="submission" date="2018-11" db="EMBL/GenBank/DDBJ databases">
        <authorList>
            <consortium name="Pathogen Informatics"/>
        </authorList>
    </citation>
    <scope>NUCLEOTIDE SEQUENCE [LARGE SCALE GENOMIC DNA]</scope>
</reference>
<gene>
    <name evidence="4" type="ORF">GPUH_LOCUS3918</name>
</gene>
<organism evidence="6">
    <name type="scientific">Gongylonema pulchrum</name>
    <dbReference type="NCBI Taxonomy" id="637853"/>
    <lineage>
        <taxon>Eukaryota</taxon>
        <taxon>Metazoa</taxon>
        <taxon>Ecdysozoa</taxon>
        <taxon>Nematoda</taxon>
        <taxon>Chromadorea</taxon>
        <taxon>Rhabditida</taxon>
        <taxon>Spirurina</taxon>
        <taxon>Spiruromorpha</taxon>
        <taxon>Spiruroidea</taxon>
        <taxon>Gongylonematidae</taxon>
        <taxon>Gongylonema</taxon>
    </lineage>
</organism>